<keyword evidence="3" id="KW-1133">Transmembrane helix</keyword>
<evidence type="ECO:0000256" key="3">
    <source>
        <dbReference type="ARBA" id="ARBA00022989"/>
    </source>
</evidence>
<keyword evidence="9" id="KW-1185">Reference proteome</keyword>
<reference evidence="9" key="1">
    <citation type="journal article" date="2013" name="Nature">
        <title>Pan genome of the phytoplankton Emiliania underpins its global distribution.</title>
        <authorList>
            <person name="Read B.A."/>
            <person name="Kegel J."/>
            <person name="Klute M.J."/>
            <person name="Kuo A."/>
            <person name="Lefebvre S.C."/>
            <person name="Maumus F."/>
            <person name="Mayer C."/>
            <person name="Miller J."/>
            <person name="Monier A."/>
            <person name="Salamov A."/>
            <person name="Young J."/>
            <person name="Aguilar M."/>
            <person name="Claverie J.M."/>
            <person name="Frickenhaus S."/>
            <person name="Gonzalez K."/>
            <person name="Herman E.K."/>
            <person name="Lin Y.C."/>
            <person name="Napier J."/>
            <person name="Ogata H."/>
            <person name="Sarno A.F."/>
            <person name="Shmutz J."/>
            <person name="Schroeder D."/>
            <person name="de Vargas C."/>
            <person name="Verret F."/>
            <person name="von Dassow P."/>
            <person name="Valentin K."/>
            <person name="Van de Peer Y."/>
            <person name="Wheeler G."/>
            <person name="Dacks J.B."/>
            <person name="Delwiche C.F."/>
            <person name="Dyhrman S.T."/>
            <person name="Glockner G."/>
            <person name="John U."/>
            <person name="Richards T."/>
            <person name="Worden A.Z."/>
            <person name="Zhang X."/>
            <person name="Grigoriev I.V."/>
            <person name="Allen A.E."/>
            <person name="Bidle K."/>
            <person name="Borodovsky M."/>
            <person name="Bowler C."/>
            <person name="Brownlee C."/>
            <person name="Cock J.M."/>
            <person name="Elias M."/>
            <person name="Gladyshev V.N."/>
            <person name="Groth M."/>
            <person name="Guda C."/>
            <person name="Hadaegh A."/>
            <person name="Iglesias-Rodriguez M.D."/>
            <person name="Jenkins J."/>
            <person name="Jones B.M."/>
            <person name="Lawson T."/>
            <person name="Leese F."/>
            <person name="Lindquist E."/>
            <person name="Lobanov A."/>
            <person name="Lomsadze A."/>
            <person name="Malik S.B."/>
            <person name="Marsh M.E."/>
            <person name="Mackinder L."/>
            <person name="Mock T."/>
            <person name="Mueller-Roeber B."/>
            <person name="Pagarete A."/>
            <person name="Parker M."/>
            <person name="Probert I."/>
            <person name="Quesneville H."/>
            <person name="Raines C."/>
            <person name="Rensing S.A."/>
            <person name="Riano-Pachon D.M."/>
            <person name="Richier S."/>
            <person name="Rokitta S."/>
            <person name="Shiraiwa Y."/>
            <person name="Soanes D.M."/>
            <person name="van der Giezen M."/>
            <person name="Wahlund T.M."/>
            <person name="Williams B."/>
            <person name="Wilson W."/>
            <person name="Wolfe G."/>
            <person name="Wurch L.L."/>
        </authorList>
    </citation>
    <scope>NUCLEOTIDE SEQUENCE</scope>
</reference>
<name>A0A0D3KYW0_EMIH1</name>
<dbReference type="Gene3D" id="3.40.50.2300">
    <property type="match status" value="3"/>
</dbReference>
<accession>A0A0D3KYW0</accession>
<keyword evidence="6" id="KW-0325">Glycoprotein</keyword>
<dbReference type="PANTHER" id="PTHR30483">
    <property type="entry name" value="LEUCINE-SPECIFIC-BINDING PROTEIN"/>
    <property type="match status" value="1"/>
</dbReference>
<dbReference type="InterPro" id="IPR001828">
    <property type="entry name" value="ANF_lig-bd_rcpt"/>
</dbReference>
<protein>
    <recommendedName>
        <fullName evidence="7">Receptor ligand binding region domain-containing protein</fullName>
    </recommendedName>
</protein>
<evidence type="ECO:0000313" key="9">
    <source>
        <dbReference type="Proteomes" id="UP000013827"/>
    </source>
</evidence>
<evidence type="ECO:0000313" key="8">
    <source>
        <dbReference type="EnsemblProtists" id="EOD40945"/>
    </source>
</evidence>
<dbReference type="STRING" id="2903.R1FPE0"/>
<dbReference type="HOGENOM" id="CLU_016525_0_0_1"/>
<evidence type="ECO:0000256" key="4">
    <source>
        <dbReference type="ARBA" id="ARBA00023136"/>
    </source>
</evidence>
<dbReference type="PaxDb" id="2903-EOD40945"/>
<keyword evidence="4" id="KW-0472">Membrane</keyword>
<organism evidence="8 9">
    <name type="scientific">Emiliania huxleyi (strain CCMP1516)</name>
    <dbReference type="NCBI Taxonomy" id="280463"/>
    <lineage>
        <taxon>Eukaryota</taxon>
        <taxon>Haptista</taxon>
        <taxon>Haptophyta</taxon>
        <taxon>Prymnesiophyceae</taxon>
        <taxon>Isochrysidales</taxon>
        <taxon>Noelaerhabdaceae</taxon>
        <taxon>Emiliania</taxon>
    </lineage>
</organism>
<dbReference type="Proteomes" id="UP000013827">
    <property type="component" value="Unassembled WGS sequence"/>
</dbReference>
<dbReference type="GO" id="GO:0004930">
    <property type="term" value="F:G protein-coupled receptor activity"/>
    <property type="evidence" value="ECO:0007669"/>
    <property type="project" value="InterPro"/>
</dbReference>
<dbReference type="EnsemblProtists" id="EOD40945">
    <property type="protein sequence ID" value="EOD40945"/>
    <property type="gene ID" value="EMIHUDRAFT_121824"/>
</dbReference>
<dbReference type="RefSeq" id="XP_005793374.1">
    <property type="nucleotide sequence ID" value="XM_005793317.1"/>
</dbReference>
<reference evidence="8" key="2">
    <citation type="submission" date="2024-10" db="UniProtKB">
        <authorList>
            <consortium name="EnsemblProtists"/>
        </authorList>
    </citation>
    <scope>IDENTIFICATION</scope>
</reference>
<keyword evidence="5" id="KW-0675">Receptor</keyword>
<dbReference type="SUPFAM" id="SSF53822">
    <property type="entry name" value="Periplasmic binding protein-like I"/>
    <property type="match status" value="1"/>
</dbReference>
<feature type="domain" description="Receptor ligand binding region" evidence="7">
    <location>
        <begin position="87"/>
        <end position="425"/>
    </location>
</feature>
<evidence type="ECO:0000256" key="6">
    <source>
        <dbReference type="ARBA" id="ARBA00023180"/>
    </source>
</evidence>
<dbReference type="InterPro" id="IPR000337">
    <property type="entry name" value="GPCR_3"/>
</dbReference>
<dbReference type="KEGG" id="ehx:EMIHUDRAFT_121824"/>
<dbReference type="GeneID" id="17286219"/>
<dbReference type="AlphaFoldDB" id="A0A0D3KYW0"/>
<dbReference type="PANTHER" id="PTHR30483:SF6">
    <property type="entry name" value="PERIPLASMIC BINDING PROTEIN OF ABC TRANSPORTER FOR NATURAL AMINO ACIDS"/>
    <property type="match status" value="1"/>
</dbReference>
<dbReference type="GO" id="GO:0016020">
    <property type="term" value="C:membrane"/>
    <property type="evidence" value="ECO:0007669"/>
    <property type="project" value="UniProtKB-SubCell"/>
</dbReference>
<evidence type="ECO:0000256" key="5">
    <source>
        <dbReference type="ARBA" id="ARBA00023170"/>
    </source>
</evidence>
<dbReference type="InterPro" id="IPR028082">
    <property type="entry name" value="Peripla_BP_I"/>
</dbReference>
<dbReference type="InterPro" id="IPR051010">
    <property type="entry name" value="BCAA_transport"/>
</dbReference>
<evidence type="ECO:0000256" key="1">
    <source>
        <dbReference type="ARBA" id="ARBA00004141"/>
    </source>
</evidence>
<dbReference type="PRINTS" id="PR00248">
    <property type="entry name" value="GPCRMGR"/>
</dbReference>
<keyword evidence="2" id="KW-0812">Transmembrane</keyword>
<sequence>MLSSLLLPTLAAGGVDVNVAALFMLSYKAVSTAESCAGVGNWRNGTCWEIEPMQAVVVSALLGVTDFNSRNASALPALRSLTACDKQLRFRLLDSGGSVSKSILALGDLSAGTDLVIGPGRSSVSTTIARMTGAHNIPQISYWSTSPDLDNIARYPRFMRTIPSDLSTASSLCNLWKHELGLSNVAVLFVDDPYGRAYEEAAKAACLTLGLTFVSREFSNSNEDSIREESIRSAAISLSSSGAKAVLVITFPTSLGLIVEAALVTGLLRPGTSFMFADGVTAAELDMVHGEGRAALNGSLQIKACGATDDNPQWARFDDERWATLQPGDFNEHLPADWQLRDNFFRDPLSRGWLPSGGSFAYDAVVAAGLLSCNVTPTGPLSSSFGTRFWESKQTLSFEGLSGRVEFDEKGDRSGANVHLFNLVDQGGFSEKYVARLSSGEWVWEG</sequence>
<evidence type="ECO:0000256" key="2">
    <source>
        <dbReference type="ARBA" id="ARBA00022692"/>
    </source>
</evidence>
<dbReference type="eggNOG" id="KOG1056">
    <property type="taxonomic scope" value="Eukaryota"/>
</dbReference>
<dbReference type="Pfam" id="PF01094">
    <property type="entry name" value="ANF_receptor"/>
    <property type="match status" value="1"/>
</dbReference>
<evidence type="ECO:0000259" key="7">
    <source>
        <dbReference type="Pfam" id="PF01094"/>
    </source>
</evidence>
<proteinExistence type="predicted"/>
<comment type="subcellular location">
    <subcellularLocation>
        <location evidence="1">Membrane</location>
        <topology evidence="1">Multi-pass membrane protein</topology>
    </subcellularLocation>
</comment>